<dbReference type="OrthoDB" id="10048380at2759"/>
<keyword evidence="9" id="KW-1185">Reference proteome</keyword>
<evidence type="ECO:0000313" key="9">
    <source>
        <dbReference type="Proteomes" id="UP000215902"/>
    </source>
</evidence>
<name>A0A267E9S8_9PLAT</name>
<dbReference type="AlphaFoldDB" id="A0A267E9S8"/>
<comment type="caution">
    <text evidence="8">The sequence shown here is derived from an EMBL/GenBank/DDBJ whole genome shotgun (WGS) entry which is preliminary data.</text>
</comment>
<comment type="similarity">
    <text evidence="2">Belongs to the TMEM134/TMEM230 family.</text>
</comment>
<keyword evidence="4 7" id="KW-1133">Transmembrane helix</keyword>
<evidence type="ECO:0008006" key="10">
    <source>
        <dbReference type="Google" id="ProtNLM"/>
    </source>
</evidence>
<evidence type="ECO:0000256" key="4">
    <source>
        <dbReference type="ARBA" id="ARBA00022989"/>
    </source>
</evidence>
<evidence type="ECO:0000313" key="8">
    <source>
        <dbReference type="EMBL" id="PAA57637.1"/>
    </source>
</evidence>
<dbReference type="Pfam" id="PF05915">
    <property type="entry name" value="TMEM_230_134"/>
    <property type="match status" value="1"/>
</dbReference>
<proteinExistence type="inferred from homology"/>
<dbReference type="PANTHER" id="PTHR13558:SF1">
    <property type="entry name" value="TRANSMEMBRANE PROTEIN 134"/>
    <property type="match status" value="1"/>
</dbReference>
<dbReference type="STRING" id="282301.A0A267E9S8"/>
<evidence type="ECO:0000256" key="3">
    <source>
        <dbReference type="ARBA" id="ARBA00022692"/>
    </source>
</evidence>
<dbReference type="GO" id="GO:0016020">
    <property type="term" value="C:membrane"/>
    <property type="evidence" value="ECO:0007669"/>
    <property type="project" value="UniProtKB-SubCell"/>
</dbReference>
<organism evidence="8 9">
    <name type="scientific">Macrostomum lignano</name>
    <dbReference type="NCBI Taxonomy" id="282301"/>
    <lineage>
        <taxon>Eukaryota</taxon>
        <taxon>Metazoa</taxon>
        <taxon>Spiralia</taxon>
        <taxon>Lophotrochozoa</taxon>
        <taxon>Platyhelminthes</taxon>
        <taxon>Rhabditophora</taxon>
        <taxon>Macrostomorpha</taxon>
        <taxon>Macrostomida</taxon>
        <taxon>Macrostomidae</taxon>
        <taxon>Macrostomum</taxon>
    </lineage>
</organism>
<evidence type="ECO:0000256" key="1">
    <source>
        <dbReference type="ARBA" id="ARBA00004141"/>
    </source>
</evidence>
<evidence type="ECO:0000256" key="6">
    <source>
        <dbReference type="SAM" id="MobiDB-lite"/>
    </source>
</evidence>
<dbReference type="EMBL" id="NIVC01002461">
    <property type="protein sequence ID" value="PAA57637.1"/>
    <property type="molecule type" value="Genomic_DNA"/>
</dbReference>
<dbReference type="Proteomes" id="UP000215902">
    <property type="component" value="Unassembled WGS sequence"/>
</dbReference>
<feature type="transmembrane region" description="Helical" evidence="7">
    <location>
        <begin position="123"/>
        <end position="145"/>
    </location>
</feature>
<protein>
    <recommendedName>
        <fullName evidence="10">Transmembrane protein 230</fullName>
    </recommendedName>
</protein>
<gene>
    <name evidence="8" type="ORF">BOX15_Mlig006933g4</name>
</gene>
<evidence type="ECO:0000256" key="5">
    <source>
        <dbReference type="ARBA" id="ARBA00023136"/>
    </source>
</evidence>
<accession>A0A267E9S8</accession>
<feature type="region of interest" description="Disordered" evidence="6">
    <location>
        <begin position="63"/>
        <end position="93"/>
    </location>
</feature>
<comment type="subcellular location">
    <subcellularLocation>
        <location evidence="1">Membrane</location>
        <topology evidence="1">Multi-pass membrane protein</topology>
    </subcellularLocation>
</comment>
<dbReference type="InterPro" id="IPR039714">
    <property type="entry name" value="TMEM134"/>
</dbReference>
<sequence>MQSGGSSQAAGSFDSQRLQQPRLSDYGTVGEEADGVQHWKIHAGMATVAKAEGEEMQPLADANANRSSSVAMTTETASSTTPKANSTGKPSTSHKNLNKFNAWIIRVGPSCLSNSDLQQHKKIILISTFFCVFGIVLCSIGAALTAKQPSALYNLVFVIGGLVIFVPGIYYLVYIIRAYQGHDGYSFEDLPPMD</sequence>
<keyword evidence="5 7" id="KW-0472">Membrane</keyword>
<reference evidence="8 9" key="1">
    <citation type="submission" date="2017-06" db="EMBL/GenBank/DDBJ databases">
        <title>A platform for efficient transgenesis in Macrostomum lignano, a flatworm model organism for stem cell research.</title>
        <authorList>
            <person name="Berezikov E."/>
        </authorList>
    </citation>
    <scope>NUCLEOTIDE SEQUENCE [LARGE SCALE GENOMIC DNA]</scope>
    <source>
        <strain evidence="8">DV1</strain>
        <tissue evidence="8">Whole organism</tissue>
    </source>
</reference>
<keyword evidence="3 7" id="KW-0812">Transmembrane</keyword>
<feature type="transmembrane region" description="Helical" evidence="7">
    <location>
        <begin position="151"/>
        <end position="173"/>
    </location>
</feature>
<feature type="compositionally biased region" description="Polar residues" evidence="6">
    <location>
        <begin position="64"/>
        <end position="93"/>
    </location>
</feature>
<evidence type="ECO:0000256" key="2">
    <source>
        <dbReference type="ARBA" id="ARBA00007743"/>
    </source>
</evidence>
<evidence type="ECO:0000256" key="7">
    <source>
        <dbReference type="SAM" id="Phobius"/>
    </source>
</evidence>
<dbReference type="PANTHER" id="PTHR13558">
    <property type="entry name" value="TRANSMEMBRANE PROTEIN 134"/>
    <property type="match status" value="1"/>
</dbReference>
<dbReference type="InterPro" id="IPR008590">
    <property type="entry name" value="TMEM_230/134"/>
</dbReference>